<evidence type="ECO:0000313" key="2">
    <source>
        <dbReference type="Proteomes" id="UP000026915"/>
    </source>
</evidence>
<dbReference type="AlphaFoldDB" id="A0A061DQ72"/>
<evidence type="ECO:0000313" key="1">
    <source>
        <dbReference type="EMBL" id="EOX94211.1"/>
    </source>
</evidence>
<dbReference type="Gramene" id="EOX94211">
    <property type="protein sequence ID" value="EOX94211"/>
    <property type="gene ID" value="TCM_003711"/>
</dbReference>
<evidence type="ECO:0008006" key="3">
    <source>
        <dbReference type="Google" id="ProtNLM"/>
    </source>
</evidence>
<protein>
    <recommendedName>
        <fullName evidence="3">Reverse transcriptase zinc-binding domain-containing protein</fullName>
    </recommendedName>
</protein>
<sequence>MRASYCTGKLPHIVTHKPHDSPTWKRMIIGRDTTGQQIRSWVGKGDLFFWHDFWFGDDPLVNSFLTFSNSMIKAHFFFHDNEWDVNKLRAVLPTNFVNEILKIPISCTQEDVAYWALTLNGDFSTKSA</sequence>
<keyword evidence="2" id="KW-1185">Reference proteome</keyword>
<name>A0A061DQ72_THECC</name>
<accession>A0A061DQ72</accession>
<gene>
    <name evidence="1" type="ORF">TCM_003711</name>
</gene>
<proteinExistence type="predicted"/>
<reference evidence="1 2" key="1">
    <citation type="journal article" date="2013" name="Genome Biol.">
        <title>The genome sequence of the most widely cultivated cacao type and its use to identify candidate genes regulating pod color.</title>
        <authorList>
            <person name="Motamayor J.C."/>
            <person name="Mockaitis K."/>
            <person name="Schmutz J."/>
            <person name="Haiminen N."/>
            <person name="Iii D.L."/>
            <person name="Cornejo O."/>
            <person name="Findley S.D."/>
            <person name="Zheng P."/>
            <person name="Utro F."/>
            <person name="Royaert S."/>
            <person name="Saski C."/>
            <person name="Jenkins J."/>
            <person name="Podicheti R."/>
            <person name="Zhao M."/>
            <person name="Scheffler B.E."/>
            <person name="Stack J.C."/>
            <person name="Feltus F.A."/>
            <person name="Mustiga G.M."/>
            <person name="Amores F."/>
            <person name="Phillips W."/>
            <person name="Marelli J.P."/>
            <person name="May G.D."/>
            <person name="Shapiro H."/>
            <person name="Ma J."/>
            <person name="Bustamante C.D."/>
            <person name="Schnell R.J."/>
            <person name="Main D."/>
            <person name="Gilbert D."/>
            <person name="Parida L."/>
            <person name="Kuhn D.N."/>
        </authorList>
    </citation>
    <scope>NUCLEOTIDE SEQUENCE [LARGE SCALE GENOMIC DNA]</scope>
    <source>
        <strain evidence="2">cv. Matina 1-6</strain>
    </source>
</reference>
<dbReference type="Proteomes" id="UP000026915">
    <property type="component" value="Chromosome 1"/>
</dbReference>
<dbReference type="InParanoid" id="A0A061DQ72"/>
<dbReference type="HOGENOM" id="CLU_1963552_0_0_1"/>
<dbReference type="EMBL" id="CM001879">
    <property type="protein sequence ID" value="EOX94211.1"/>
    <property type="molecule type" value="Genomic_DNA"/>
</dbReference>
<organism evidence="1 2">
    <name type="scientific">Theobroma cacao</name>
    <name type="common">Cacao</name>
    <name type="synonym">Cocoa</name>
    <dbReference type="NCBI Taxonomy" id="3641"/>
    <lineage>
        <taxon>Eukaryota</taxon>
        <taxon>Viridiplantae</taxon>
        <taxon>Streptophyta</taxon>
        <taxon>Embryophyta</taxon>
        <taxon>Tracheophyta</taxon>
        <taxon>Spermatophyta</taxon>
        <taxon>Magnoliopsida</taxon>
        <taxon>eudicotyledons</taxon>
        <taxon>Gunneridae</taxon>
        <taxon>Pentapetalae</taxon>
        <taxon>rosids</taxon>
        <taxon>malvids</taxon>
        <taxon>Malvales</taxon>
        <taxon>Malvaceae</taxon>
        <taxon>Byttnerioideae</taxon>
        <taxon>Theobroma</taxon>
    </lineage>
</organism>